<comment type="caution">
    <text evidence="13">The sequence shown here is derived from an EMBL/GenBank/DDBJ whole genome shotgun (WGS) entry which is preliminary data.</text>
</comment>
<dbReference type="GeneID" id="72001831"/>
<organism evidence="13 14">
    <name type="scientific">Rhodofomes roseus</name>
    <dbReference type="NCBI Taxonomy" id="34475"/>
    <lineage>
        <taxon>Eukaryota</taxon>
        <taxon>Fungi</taxon>
        <taxon>Dikarya</taxon>
        <taxon>Basidiomycota</taxon>
        <taxon>Agaricomycotina</taxon>
        <taxon>Agaricomycetes</taxon>
        <taxon>Polyporales</taxon>
        <taxon>Rhodofomes</taxon>
    </lineage>
</organism>
<keyword evidence="10 12" id="KW-1133">Transmembrane helix</keyword>
<keyword evidence="8 12" id="KW-0812">Transmembrane</keyword>
<evidence type="ECO:0000256" key="5">
    <source>
        <dbReference type="ARBA" id="ARBA00022502"/>
    </source>
</evidence>
<comment type="function">
    <text evidence="12">Mannosyltransferase involved in glycosylphosphatidylinositol-anchor biosynthesis.</text>
</comment>
<evidence type="ECO:0000256" key="1">
    <source>
        <dbReference type="ARBA" id="ARBA00004477"/>
    </source>
</evidence>
<comment type="similarity">
    <text evidence="3 12">Belongs to the PIGV family.</text>
</comment>
<sequence length="431" mass="48313">MTDALVGSESHVRILRVCSVLAWILSLSMTALSSNLPLFDSSPNAVLPPSESSWTRLAIHPLLRWDTFYFAHISRHGYIHEHERAFFLGSPLVMRAVAQCLRLFRPVDLHEVQLLSYDELLLGGMVAALSCSSTTTLYRLTLHHMGSPNVAFLASLLSLLPSSPVTLRLVPCTEPFFTYLSYRGMLYCARGQWLLASGCFALAGMFRSNGIMLAGFIIWGMLIEPFITSQKVGITRLPYSIILTSVILMPFVWHQFSAYLVFCTVDNPAPWCSHVPPSIYGYVQAKYWNVGFLRYWTPQQLPNFLIAAPPLALLPSYSAHYLHHALLPRLRASLIPHQSPNKDDSSTPTASPFLAPSIAPHAIHALILTLTLLFAAHTQIILRLAASMPFTYWAAAWLLVEHRRWGKYWVGWSVIWGAVSIILWTTFLPPA</sequence>
<dbReference type="PANTHER" id="PTHR12468:SF2">
    <property type="entry name" value="GPI MANNOSYLTRANSFERASE 2"/>
    <property type="match status" value="1"/>
</dbReference>
<dbReference type="PANTHER" id="PTHR12468">
    <property type="entry name" value="GPI MANNOSYLTRANSFERASE 2"/>
    <property type="match status" value="1"/>
</dbReference>
<comment type="caution">
    <text evidence="12">Lacks conserved residue(s) required for the propagation of feature annotation.</text>
</comment>
<comment type="pathway">
    <text evidence="2 12">Glycolipid biosynthesis; glycosylphosphatidylinositol-anchor biosynthesis.</text>
</comment>
<gene>
    <name evidence="13" type="ORF">C8Q71DRAFT_716387</name>
</gene>
<proteinExistence type="inferred from homology"/>
<keyword evidence="5 12" id="KW-0337">GPI-anchor biosynthesis</keyword>
<dbReference type="EMBL" id="JADCUA010000029">
    <property type="protein sequence ID" value="KAH9830712.1"/>
    <property type="molecule type" value="Genomic_DNA"/>
</dbReference>
<reference evidence="13 14" key="1">
    <citation type="journal article" date="2021" name="Environ. Microbiol.">
        <title>Gene family expansions and transcriptome signatures uncover fungal adaptations to wood decay.</title>
        <authorList>
            <person name="Hage H."/>
            <person name="Miyauchi S."/>
            <person name="Viragh M."/>
            <person name="Drula E."/>
            <person name="Min B."/>
            <person name="Chaduli D."/>
            <person name="Navarro D."/>
            <person name="Favel A."/>
            <person name="Norest M."/>
            <person name="Lesage-Meessen L."/>
            <person name="Balint B."/>
            <person name="Merenyi Z."/>
            <person name="de Eugenio L."/>
            <person name="Morin E."/>
            <person name="Martinez A.T."/>
            <person name="Baldrian P."/>
            <person name="Stursova M."/>
            <person name="Martinez M.J."/>
            <person name="Novotny C."/>
            <person name="Magnuson J.K."/>
            <person name="Spatafora J.W."/>
            <person name="Maurice S."/>
            <person name="Pangilinan J."/>
            <person name="Andreopoulos W."/>
            <person name="LaButti K."/>
            <person name="Hundley H."/>
            <person name="Na H."/>
            <person name="Kuo A."/>
            <person name="Barry K."/>
            <person name="Lipzen A."/>
            <person name="Henrissat B."/>
            <person name="Riley R."/>
            <person name="Ahrendt S."/>
            <person name="Nagy L.G."/>
            <person name="Grigoriev I.V."/>
            <person name="Martin F."/>
            <person name="Rosso M.N."/>
        </authorList>
    </citation>
    <scope>NUCLEOTIDE SEQUENCE [LARGE SCALE GENOMIC DNA]</scope>
    <source>
        <strain evidence="13 14">CIRM-BRFM 1785</strain>
    </source>
</reference>
<evidence type="ECO:0000313" key="14">
    <source>
        <dbReference type="Proteomes" id="UP000814176"/>
    </source>
</evidence>
<evidence type="ECO:0000256" key="4">
    <source>
        <dbReference type="ARBA" id="ARBA00013795"/>
    </source>
</evidence>
<name>A0ABQ8K1X3_9APHY</name>
<keyword evidence="7 12" id="KW-0808">Transferase</keyword>
<feature type="transmembrane region" description="Helical" evidence="12">
    <location>
        <begin position="191"/>
        <end position="222"/>
    </location>
</feature>
<feature type="transmembrane region" description="Helical" evidence="12">
    <location>
        <begin position="381"/>
        <end position="400"/>
    </location>
</feature>
<evidence type="ECO:0000256" key="7">
    <source>
        <dbReference type="ARBA" id="ARBA00022679"/>
    </source>
</evidence>
<dbReference type="EC" id="2.4.1.-" evidence="12"/>
<feature type="transmembrane region" description="Helical" evidence="12">
    <location>
        <begin position="234"/>
        <end position="253"/>
    </location>
</feature>
<protein>
    <recommendedName>
        <fullName evidence="4 12">GPI mannosyltransferase 2</fullName>
        <ecNumber evidence="12">2.4.1.-</ecNumber>
    </recommendedName>
</protein>
<feature type="transmembrane region" description="Helical" evidence="12">
    <location>
        <begin position="12"/>
        <end position="32"/>
    </location>
</feature>
<feature type="transmembrane region" description="Helical" evidence="12">
    <location>
        <begin position="406"/>
        <end position="428"/>
    </location>
</feature>
<evidence type="ECO:0000256" key="3">
    <source>
        <dbReference type="ARBA" id="ARBA00008698"/>
    </source>
</evidence>
<dbReference type="RefSeq" id="XP_047773973.1">
    <property type="nucleotide sequence ID" value="XM_047921099.1"/>
</dbReference>
<keyword evidence="9 12" id="KW-0256">Endoplasmic reticulum</keyword>
<feature type="transmembrane region" description="Helical" evidence="12">
    <location>
        <begin position="150"/>
        <end position="171"/>
    </location>
</feature>
<evidence type="ECO:0000256" key="10">
    <source>
        <dbReference type="ARBA" id="ARBA00022989"/>
    </source>
</evidence>
<keyword evidence="6 12" id="KW-0328">Glycosyltransferase</keyword>
<accession>A0ABQ8K1X3</accession>
<evidence type="ECO:0000256" key="6">
    <source>
        <dbReference type="ARBA" id="ARBA00022676"/>
    </source>
</evidence>
<evidence type="ECO:0000256" key="8">
    <source>
        <dbReference type="ARBA" id="ARBA00022692"/>
    </source>
</evidence>
<evidence type="ECO:0000256" key="9">
    <source>
        <dbReference type="ARBA" id="ARBA00022824"/>
    </source>
</evidence>
<dbReference type="Proteomes" id="UP000814176">
    <property type="component" value="Unassembled WGS sequence"/>
</dbReference>
<dbReference type="InterPro" id="IPR007315">
    <property type="entry name" value="PIG-V/Gpi18"/>
</dbReference>
<comment type="subcellular location">
    <subcellularLocation>
        <location evidence="1 12">Endoplasmic reticulum membrane</location>
        <topology evidence="1 12">Multi-pass membrane protein</topology>
    </subcellularLocation>
</comment>
<evidence type="ECO:0000256" key="12">
    <source>
        <dbReference type="RuleBase" id="RU363112"/>
    </source>
</evidence>
<keyword evidence="14" id="KW-1185">Reference proteome</keyword>
<dbReference type="Pfam" id="PF04188">
    <property type="entry name" value="Mannosyl_trans2"/>
    <property type="match status" value="1"/>
</dbReference>
<evidence type="ECO:0000313" key="13">
    <source>
        <dbReference type="EMBL" id="KAH9830712.1"/>
    </source>
</evidence>
<feature type="transmembrane region" description="Helical" evidence="12">
    <location>
        <begin position="353"/>
        <end position="374"/>
    </location>
</feature>
<keyword evidence="11 12" id="KW-0472">Membrane</keyword>
<evidence type="ECO:0000256" key="2">
    <source>
        <dbReference type="ARBA" id="ARBA00004687"/>
    </source>
</evidence>
<evidence type="ECO:0000256" key="11">
    <source>
        <dbReference type="ARBA" id="ARBA00023136"/>
    </source>
</evidence>